<feature type="transmembrane region" description="Helical" evidence="7">
    <location>
        <begin position="174"/>
        <end position="192"/>
    </location>
</feature>
<dbReference type="Pfam" id="PF09335">
    <property type="entry name" value="VTT_dom"/>
    <property type="match status" value="1"/>
</dbReference>
<dbReference type="PANTHER" id="PTHR42709:SF6">
    <property type="entry name" value="UNDECAPRENYL PHOSPHATE TRANSPORTER A"/>
    <property type="match status" value="1"/>
</dbReference>
<dbReference type="InterPro" id="IPR032816">
    <property type="entry name" value="VTT_dom"/>
</dbReference>
<dbReference type="PANTHER" id="PTHR42709">
    <property type="entry name" value="ALKALINE PHOSPHATASE LIKE PROTEIN"/>
    <property type="match status" value="1"/>
</dbReference>
<dbReference type="EMBL" id="BONU01000016">
    <property type="protein sequence ID" value="GIG74325.1"/>
    <property type="molecule type" value="Genomic_DNA"/>
</dbReference>
<feature type="domain" description="VTT" evidence="8">
    <location>
        <begin position="30"/>
        <end position="159"/>
    </location>
</feature>
<gene>
    <name evidence="9" type="ORF">Pfl04_27290</name>
</gene>
<keyword evidence="4 7" id="KW-0812">Transmembrane</keyword>
<organism evidence="9 10">
    <name type="scientific">Planosporangium flavigriseum</name>
    <dbReference type="NCBI Taxonomy" id="373681"/>
    <lineage>
        <taxon>Bacteria</taxon>
        <taxon>Bacillati</taxon>
        <taxon>Actinomycetota</taxon>
        <taxon>Actinomycetes</taxon>
        <taxon>Micromonosporales</taxon>
        <taxon>Micromonosporaceae</taxon>
        <taxon>Planosporangium</taxon>
    </lineage>
</organism>
<keyword evidence="10" id="KW-1185">Reference proteome</keyword>
<comment type="subcellular location">
    <subcellularLocation>
        <location evidence="1">Cell membrane</location>
        <topology evidence="1">Multi-pass membrane protein</topology>
    </subcellularLocation>
</comment>
<keyword evidence="6 7" id="KW-0472">Membrane</keyword>
<keyword evidence="3" id="KW-1003">Cell membrane</keyword>
<evidence type="ECO:0000256" key="6">
    <source>
        <dbReference type="ARBA" id="ARBA00023136"/>
    </source>
</evidence>
<dbReference type="AlphaFoldDB" id="A0A8J3M086"/>
<evidence type="ECO:0000313" key="10">
    <source>
        <dbReference type="Proteomes" id="UP000653674"/>
    </source>
</evidence>
<comment type="similarity">
    <text evidence="2">Belongs to the DedA family.</text>
</comment>
<protein>
    <recommendedName>
        <fullName evidence="8">VTT domain-containing protein</fullName>
    </recommendedName>
</protein>
<proteinExistence type="inferred from homology"/>
<reference evidence="9" key="1">
    <citation type="submission" date="2021-01" db="EMBL/GenBank/DDBJ databases">
        <title>Whole genome shotgun sequence of Planosporangium flavigriseum NBRC 105377.</title>
        <authorList>
            <person name="Komaki H."/>
            <person name="Tamura T."/>
        </authorList>
    </citation>
    <scope>NUCLEOTIDE SEQUENCE</scope>
    <source>
        <strain evidence="9">NBRC 105377</strain>
    </source>
</reference>
<evidence type="ECO:0000256" key="2">
    <source>
        <dbReference type="ARBA" id="ARBA00010792"/>
    </source>
</evidence>
<keyword evidence="5 7" id="KW-1133">Transmembrane helix</keyword>
<sequence>MVDWIFTVIDRLGPPGVGLLIAAENLVPPIPSEMILPLAGFRARTGAMHPVLVWTAATLGALAGALVLYGVGAWLGYDRLHRLSHRRWFILTSPDDLDRGRRLFDRHGSWIVALSRCVPILRSVVSLPAGVARMPLVRFSVLTSVGAGVWNAVFIGAGWLLADNWRKVDQYTGPAGTVIAALLVAGLAGLTVRRIRARRAQQAAASR</sequence>
<dbReference type="InterPro" id="IPR051311">
    <property type="entry name" value="DedA_domain"/>
</dbReference>
<dbReference type="RefSeq" id="WP_203981350.1">
    <property type="nucleotide sequence ID" value="NZ_BAAAQJ010000016.1"/>
</dbReference>
<comment type="caution">
    <text evidence="9">The sequence shown here is derived from an EMBL/GenBank/DDBJ whole genome shotgun (WGS) entry which is preliminary data.</text>
</comment>
<dbReference type="Proteomes" id="UP000653674">
    <property type="component" value="Unassembled WGS sequence"/>
</dbReference>
<evidence type="ECO:0000256" key="1">
    <source>
        <dbReference type="ARBA" id="ARBA00004651"/>
    </source>
</evidence>
<evidence type="ECO:0000256" key="7">
    <source>
        <dbReference type="SAM" id="Phobius"/>
    </source>
</evidence>
<feature type="transmembrane region" description="Helical" evidence="7">
    <location>
        <begin position="51"/>
        <end position="77"/>
    </location>
</feature>
<evidence type="ECO:0000256" key="3">
    <source>
        <dbReference type="ARBA" id="ARBA00022475"/>
    </source>
</evidence>
<accession>A0A8J3M086</accession>
<evidence type="ECO:0000259" key="8">
    <source>
        <dbReference type="Pfam" id="PF09335"/>
    </source>
</evidence>
<dbReference type="GO" id="GO:0005886">
    <property type="term" value="C:plasma membrane"/>
    <property type="evidence" value="ECO:0007669"/>
    <property type="project" value="UniProtKB-SubCell"/>
</dbReference>
<feature type="transmembrane region" description="Helical" evidence="7">
    <location>
        <begin position="141"/>
        <end position="162"/>
    </location>
</feature>
<evidence type="ECO:0000256" key="5">
    <source>
        <dbReference type="ARBA" id="ARBA00022989"/>
    </source>
</evidence>
<name>A0A8J3M086_9ACTN</name>
<evidence type="ECO:0000256" key="4">
    <source>
        <dbReference type="ARBA" id="ARBA00022692"/>
    </source>
</evidence>
<evidence type="ECO:0000313" key="9">
    <source>
        <dbReference type="EMBL" id="GIG74325.1"/>
    </source>
</evidence>